<evidence type="ECO:0000313" key="1">
    <source>
        <dbReference type="EMBL" id="ACL44968.1"/>
    </source>
</evidence>
<dbReference type="HOGENOM" id="CLU_2552585_0_0_3"/>
<accession>B8HJL5</accession>
<dbReference type="EMBL" id="CP001344">
    <property type="protein sequence ID" value="ACL44968.1"/>
    <property type="molecule type" value="Genomic_DNA"/>
</dbReference>
<gene>
    <name evidence="1" type="ordered locus">Cyan7425_2613</name>
</gene>
<organism evidence="1">
    <name type="scientific">Cyanothece sp. (strain PCC 7425 / ATCC 29141)</name>
    <dbReference type="NCBI Taxonomy" id="395961"/>
    <lineage>
        <taxon>Bacteria</taxon>
        <taxon>Bacillati</taxon>
        <taxon>Cyanobacteriota</taxon>
        <taxon>Cyanophyceae</taxon>
        <taxon>Gomontiellales</taxon>
        <taxon>Cyanothecaceae</taxon>
        <taxon>Cyanothece</taxon>
    </lineage>
</organism>
<dbReference type="KEGG" id="cyn:Cyan7425_2613"/>
<proteinExistence type="predicted"/>
<protein>
    <submittedName>
        <fullName evidence="1">Uncharacterized protein</fullName>
    </submittedName>
</protein>
<name>B8HJL5_CYAP4</name>
<dbReference type="AlphaFoldDB" id="B8HJL5"/>
<reference evidence="1" key="1">
    <citation type="submission" date="2009-01" db="EMBL/GenBank/DDBJ databases">
        <title>Complete sequence of chromosome Cyanothece sp. PCC 7425.</title>
        <authorList>
            <consortium name="US DOE Joint Genome Institute"/>
            <person name="Lucas S."/>
            <person name="Copeland A."/>
            <person name="Lapidus A."/>
            <person name="Glavina del Rio T."/>
            <person name="Dalin E."/>
            <person name="Tice H."/>
            <person name="Bruce D."/>
            <person name="Goodwin L."/>
            <person name="Pitluck S."/>
            <person name="Sims D."/>
            <person name="Meineke L."/>
            <person name="Brettin T."/>
            <person name="Detter J.C."/>
            <person name="Han C."/>
            <person name="Larimer F."/>
            <person name="Land M."/>
            <person name="Hauser L."/>
            <person name="Kyrpides N."/>
            <person name="Ovchinnikova G."/>
            <person name="Liberton M."/>
            <person name="Stoeckel J."/>
            <person name="Banerjee A."/>
            <person name="Singh A."/>
            <person name="Page L."/>
            <person name="Sato H."/>
            <person name="Zhao L."/>
            <person name="Sherman L."/>
            <person name="Pakrasi H."/>
            <person name="Richardson P."/>
        </authorList>
    </citation>
    <scope>NUCLEOTIDE SEQUENCE</scope>
    <source>
        <strain evidence="1">PCC 7425</strain>
    </source>
</reference>
<sequence length="82" mass="9249">MKDTLKALIEQIETDFNGFQEEAIVFLEALEDPKTVLTQDSLGELLKPLVEILDDIQKTNTSLKKMGGLVKIPNRRKYMGSP</sequence>